<dbReference type="InterPro" id="IPR036390">
    <property type="entry name" value="WH_DNA-bd_sf"/>
</dbReference>
<dbReference type="Gene3D" id="1.10.10.10">
    <property type="entry name" value="Winged helix-like DNA-binding domain superfamily/Winged helix DNA-binding domain"/>
    <property type="match status" value="1"/>
</dbReference>
<proteinExistence type="predicted"/>
<protein>
    <submittedName>
        <fullName evidence="2">FeoC-like transcriptional regulator</fullName>
    </submittedName>
</protein>
<sequence length="86" mass="9905">MLMEIKLLLDKRGEMTLTDLANHFYVSEGMMESMLDKWMKKGKVIKWENSGSCGSSCGSCSESSEVKVYYRWKNVAQKPIFAQVRE</sequence>
<dbReference type="InterPro" id="IPR036388">
    <property type="entry name" value="WH-like_DNA-bd_sf"/>
</dbReference>
<gene>
    <name evidence="2" type="ORF">ABVT43_01710</name>
</gene>
<evidence type="ECO:0000259" key="1">
    <source>
        <dbReference type="Pfam" id="PF09012"/>
    </source>
</evidence>
<dbReference type="Pfam" id="PF09012">
    <property type="entry name" value="FeoC"/>
    <property type="match status" value="1"/>
</dbReference>
<dbReference type="EMBL" id="JBEVCJ010000001">
    <property type="protein sequence ID" value="MET1253830.1"/>
    <property type="molecule type" value="Genomic_DNA"/>
</dbReference>
<keyword evidence="3" id="KW-1185">Reference proteome</keyword>
<dbReference type="SUPFAM" id="SSF46785">
    <property type="entry name" value="Winged helix' DNA-binding domain"/>
    <property type="match status" value="1"/>
</dbReference>
<evidence type="ECO:0000313" key="3">
    <source>
        <dbReference type="Proteomes" id="UP001548189"/>
    </source>
</evidence>
<accession>A0ABV2BPF5</accession>
<organism evidence="2 3">
    <name type="scientific">Aliikangiella maris</name>
    <dbReference type="NCBI Taxonomy" id="3162458"/>
    <lineage>
        <taxon>Bacteria</taxon>
        <taxon>Pseudomonadati</taxon>
        <taxon>Pseudomonadota</taxon>
        <taxon>Gammaproteobacteria</taxon>
        <taxon>Oceanospirillales</taxon>
        <taxon>Pleioneaceae</taxon>
        <taxon>Aliikangiella</taxon>
    </lineage>
</organism>
<name>A0ABV2BPF5_9GAMM</name>
<dbReference type="InterPro" id="IPR015102">
    <property type="entry name" value="Tscrpt_reg_HTH_FeoC"/>
</dbReference>
<dbReference type="Proteomes" id="UP001548189">
    <property type="component" value="Unassembled WGS sequence"/>
</dbReference>
<reference evidence="2 3" key="1">
    <citation type="submission" date="2024-06" db="EMBL/GenBank/DDBJ databases">
        <authorList>
            <person name="Li F."/>
        </authorList>
    </citation>
    <scope>NUCLEOTIDE SEQUENCE [LARGE SCALE GENOMIC DNA]</scope>
    <source>
        <strain evidence="2 3">GXAS 311</strain>
    </source>
</reference>
<dbReference type="RefSeq" id="WP_353873370.1">
    <property type="nucleotide sequence ID" value="NZ_JBEVCJ010000001.1"/>
</dbReference>
<comment type="caution">
    <text evidence="2">The sequence shown here is derived from an EMBL/GenBank/DDBJ whole genome shotgun (WGS) entry which is preliminary data.</text>
</comment>
<feature type="domain" description="Transcriptional regulator HTH-type FeoC" evidence="1">
    <location>
        <begin position="1"/>
        <end position="69"/>
    </location>
</feature>
<evidence type="ECO:0000313" key="2">
    <source>
        <dbReference type="EMBL" id="MET1253830.1"/>
    </source>
</evidence>